<gene>
    <name evidence="2" type="ORF">AVDCRST_MAG64-2188</name>
</gene>
<proteinExistence type="predicted"/>
<accession>A0A6J4P8J9</accession>
<dbReference type="AlphaFoldDB" id="A0A6J4P8J9"/>
<organism evidence="2">
    <name type="scientific">uncultured Phycisphaerae bacterium</name>
    <dbReference type="NCBI Taxonomy" id="904963"/>
    <lineage>
        <taxon>Bacteria</taxon>
        <taxon>Pseudomonadati</taxon>
        <taxon>Planctomycetota</taxon>
        <taxon>Phycisphaerae</taxon>
        <taxon>environmental samples</taxon>
    </lineage>
</organism>
<feature type="region of interest" description="Disordered" evidence="1">
    <location>
        <begin position="1"/>
        <end position="37"/>
    </location>
</feature>
<sequence length="37" mass="3553">MGSAHRSCSVVGITPSGVADADQGGRASFSPNGAAHP</sequence>
<evidence type="ECO:0000313" key="2">
    <source>
        <dbReference type="EMBL" id="CAA9409277.1"/>
    </source>
</evidence>
<reference evidence="2" key="1">
    <citation type="submission" date="2020-02" db="EMBL/GenBank/DDBJ databases">
        <authorList>
            <person name="Meier V. D."/>
        </authorList>
    </citation>
    <scope>NUCLEOTIDE SEQUENCE</scope>
    <source>
        <strain evidence="2">AVDCRST_MAG64</strain>
    </source>
</reference>
<dbReference type="EMBL" id="CADCUQ010000493">
    <property type="protein sequence ID" value="CAA9409277.1"/>
    <property type="molecule type" value="Genomic_DNA"/>
</dbReference>
<name>A0A6J4P8J9_9BACT</name>
<protein>
    <submittedName>
        <fullName evidence="2">Uncharacterized protein</fullName>
    </submittedName>
</protein>
<evidence type="ECO:0000256" key="1">
    <source>
        <dbReference type="SAM" id="MobiDB-lite"/>
    </source>
</evidence>